<dbReference type="InterPro" id="IPR011990">
    <property type="entry name" value="TPR-like_helical_dom_sf"/>
</dbReference>
<name>A0A1G9WCN4_9BACT</name>
<evidence type="ECO:0000256" key="2">
    <source>
        <dbReference type="ARBA" id="ARBA00006275"/>
    </source>
</evidence>
<dbReference type="OrthoDB" id="906516at2"/>
<dbReference type="AlphaFoldDB" id="A0A1G9WCN4"/>
<organism evidence="8 9">
    <name type="scientific">Siphonobacter aquaeclarae</name>
    <dbReference type="NCBI Taxonomy" id="563176"/>
    <lineage>
        <taxon>Bacteria</taxon>
        <taxon>Pseudomonadati</taxon>
        <taxon>Bacteroidota</taxon>
        <taxon>Cytophagia</taxon>
        <taxon>Cytophagales</taxon>
        <taxon>Cytophagaceae</taxon>
        <taxon>Siphonobacter</taxon>
    </lineage>
</organism>
<dbReference type="Pfam" id="PF07980">
    <property type="entry name" value="SusD_RagB"/>
    <property type="match status" value="1"/>
</dbReference>
<keyword evidence="3" id="KW-0732">Signal</keyword>
<feature type="domain" description="RagB/SusD" evidence="6">
    <location>
        <begin position="288"/>
        <end position="552"/>
    </location>
</feature>
<keyword evidence="5" id="KW-0998">Cell outer membrane</keyword>
<dbReference type="RefSeq" id="WP_093207796.1">
    <property type="nucleotide sequence ID" value="NZ_FNGS01000009.1"/>
</dbReference>
<evidence type="ECO:0000259" key="6">
    <source>
        <dbReference type="Pfam" id="PF07980"/>
    </source>
</evidence>
<dbReference type="InterPro" id="IPR033985">
    <property type="entry name" value="SusD-like_N"/>
</dbReference>
<dbReference type="GO" id="GO:0009279">
    <property type="term" value="C:cell outer membrane"/>
    <property type="evidence" value="ECO:0007669"/>
    <property type="project" value="UniProtKB-SubCell"/>
</dbReference>
<dbReference type="InterPro" id="IPR012944">
    <property type="entry name" value="SusD_RagB_dom"/>
</dbReference>
<proteinExistence type="inferred from homology"/>
<sequence>MKRPFIILTLAGLMLSGQSCKNLLDENPISQVGSQYYNTLAGFESGVRSVYSTLRDYYGREISTNLTVFGTDTYTMGADGSYKYMNQYTSQFGSNVDLLTNLWNAFYTGINTANILIEKAPDIPGLTDAVRKQRIAEMKFLRAHYYFLLVQNWGPVALELKGITTPRKDYKRAPVPDIYAAITADLEAALPDLPATVPSTDYGRATKGACEHMLAKVYLTKATSEAAAADDYTKAATYAKNTIANYGYKLNADYAQVHDQSNQQSSEIIFACQYTTDALTNGSGNETHLYFGMEYDVQVGMKRDIQNGRPFKRYRPTDYMLNVIFNPADRSKDSRYKKTFKDTWYCNNPASTGASKFDKTGKSFTFTAGDTAIYIPGVEWTLDQRKAKPYQVLVPSLYAANLFPTLQKYLDPLRPDVTYQPGSRDVFIARLAETYLILAEASIKLGKAQDAADAINVVRRRAAWTGKEKDMEITAAQATMDFLMEERERELAGELTRWYDLKRWGILVERVKKYNSDGAPNIQAYHNLRPIPQTQIDRTTGGASAFPQNTGY</sequence>
<reference evidence="8 9" key="1">
    <citation type="submission" date="2016-10" db="EMBL/GenBank/DDBJ databases">
        <authorList>
            <person name="de Groot N.N."/>
        </authorList>
    </citation>
    <scope>NUCLEOTIDE SEQUENCE [LARGE SCALE GENOMIC DNA]</scope>
    <source>
        <strain evidence="8 9">DSM 21668</strain>
    </source>
</reference>
<evidence type="ECO:0000256" key="4">
    <source>
        <dbReference type="ARBA" id="ARBA00023136"/>
    </source>
</evidence>
<evidence type="ECO:0000256" key="3">
    <source>
        <dbReference type="ARBA" id="ARBA00022729"/>
    </source>
</evidence>
<accession>A0A1G9WCN4</accession>
<evidence type="ECO:0000313" key="9">
    <source>
        <dbReference type="Proteomes" id="UP000198901"/>
    </source>
</evidence>
<dbReference type="SUPFAM" id="SSF48452">
    <property type="entry name" value="TPR-like"/>
    <property type="match status" value="1"/>
</dbReference>
<comment type="subcellular location">
    <subcellularLocation>
        <location evidence="1">Cell outer membrane</location>
    </subcellularLocation>
</comment>
<comment type="similarity">
    <text evidence="2">Belongs to the SusD family.</text>
</comment>
<dbReference type="EMBL" id="FNGS01000009">
    <property type="protein sequence ID" value="SDM82292.1"/>
    <property type="molecule type" value="Genomic_DNA"/>
</dbReference>
<protein>
    <submittedName>
        <fullName evidence="8">RagB/SusD domain-containing protein</fullName>
    </submittedName>
</protein>
<evidence type="ECO:0000256" key="1">
    <source>
        <dbReference type="ARBA" id="ARBA00004442"/>
    </source>
</evidence>
<evidence type="ECO:0000313" key="8">
    <source>
        <dbReference type="EMBL" id="SDM82292.1"/>
    </source>
</evidence>
<dbReference type="Proteomes" id="UP000198901">
    <property type="component" value="Unassembled WGS sequence"/>
</dbReference>
<dbReference type="Pfam" id="PF14322">
    <property type="entry name" value="SusD-like_3"/>
    <property type="match status" value="1"/>
</dbReference>
<dbReference type="Gene3D" id="1.25.40.390">
    <property type="match status" value="1"/>
</dbReference>
<gene>
    <name evidence="8" type="ORF">SAMN04488090_4336</name>
</gene>
<dbReference type="STRING" id="563176.SAMN04488090_4336"/>
<keyword evidence="9" id="KW-1185">Reference proteome</keyword>
<evidence type="ECO:0000259" key="7">
    <source>
        <dbReference type="Pfam" id="PF14322"/>
    </source>
</evidence>
<evidence type="ECO:0000256" key="5">
    <source>
        <dbReference type="ARBA" id="ARBA00023237"/>
    </source>
</evidence>
<dbReference type="PROSITE" id="PS51257">
    <property type="entry name" value="PROKAR_LIPOPROTEIN"/>
    <property type="match status" value="1"/>
</dbReference>
<feature type="domain" description="SusD-like N-terminal" evidence="7">
    <location>
        <begin position="24"/>
        <end position="219"/>
    </location>
</feature>
<keyword evidence="4" id="KW-0472">Membrane</keyword>